<keyword evidence="1" id="KW-1133">Transmembrane helix</keyword>
<dbReference type="PANTHER" id="PTHR31410:SF1">
    <property type="entry name" value="POST-GPI ATTACHMENT TO PROTEINS FACTOR 4"/>
    <property type="match status" value="1"/>
</dbReference>
<evidence type="ECO:0008006" key="4">
    <source>
        <dbReference type="Google" id="ProtNLM"/>
    </source>
</evidence>
<protein>
    <recommendedName>
        <fullName evidence="4">Integral membrane protein</fullName>
    </recommendedName>
</protein>
<keyword evidence="3" id="KW-1185">Reference proteome</keyword>
<dbReference type="GO" id="GO:0016757">
    <property type="term" value="F:glycosyltransferase activity"/>
    <property type="evidence" value="ECO:0007669"/>
    <property type="project" value="InterPro"/>
</dbReference>
<keyword evidence="1" id="KW-0472">Membrane</keyword>
<dbReference type="GO" id="GO:0000139">
    <property type="term" value="C:Golgi membrane"/>
    <property type="evidence" value="ECO:0007669"/>
    <property type="project" value="InterPro"/>
</dbReference>
<keyword evidence="1" id="KW-0812">Transmembrane</keyword>
<sequence length="436" mass="50403">MRLTRLTHHYISLLPQLLRSRAAKIFLASLCLWLLIFEYCRFQLWRDPHSAFFNDRNVYDLKYSLYRERESRHFISRHNSPSDPPESVKSGPDPLVCAAFVTVRRGQDDYFDPSIGSLLHGLDTQERQALYVSVLFADTDPTRHPSWGQKWMDRLVDDAGSYRNVSQESLDHLRGLETERNFYEKGIFDYTYALEACQQTNAPYTIVFEDDIIVATGWMARTVKGLSEIYHTTQTNMNSWVYLRLFYTETALGWESSDFAYRNMPLIFFLNMLLVSACLFLLRRGRFAPYLDYASMSVICLVCVPAFTGLVYMMGKYTIMPLRGVVEMNKSGCCTQALVFPREQVDGVVQFLREKKAGQTDSLLEEYADHTGLTRYALAPPVLQHVGLKSSRDNLDINTQSTWAFWFEENDPGALRREHEKLLSDGDVLRSLEHDV</sequence>
<dbReference type="InterPro" id="IPR029675">
    <property type="entry name" value="PGAP4"/>
</dbReference>
<name>A0A5N6TYQ9_ASPAV</name>
<feature type="transmembrane region" description="Helical" evidence="1">
    <location>
        <begin position="264"/>
        <end position="282"/>
    </location>
</feature>
<gene>
    <name evidence="2" type="ORF">BDV25DRAFT_171422</name>
</gene>
<dbReference type="OrthoDB" id="2016523at2759"/>
<reference evidence="2 3" key="1">
    <citation type="submission" date="2019-04" db="EMBL/GenBank/DDBJ databases">
        <title>Friends and foes A comparative genomics study of 23 Aspergillus species from section Flavi.</title>
        <authorList>
            <consortium name="DOE Joint Genome Institute"/>
            <person name="Kjaerbolling I."/>
            <person name="Vesth T."/>
            <person name="Frisvad J.C."/>
            <person name="Nybo J.L."/>
            <person name="Theobald S."/>
            <person name="Kildgaard S."/>
            <person name="Isbrandt T."/>
            <person name="Kuo A."/>
            <person name="Sato A."/>
            <person name="Lyhne E.K."/>
            <person name="Kogle M.E."/>
            <person name="Wiebenga A."/>
            <person name="Kun R.S."/>
            <person name="Lubbers R.J."/>
            <person name="Makela M.R."/>
            <person name="Barry K."/>
            <person name="Chovatia M."/>
            <person name="Clum A."/>
            <person name="Daum C."/>
            <person name="Haridas S."/>
            <person name="He G."/>
            <person name="LaButti K."/>
            <person name="Lipzen A."/>
            <person name="Mondo S."/>
            <person name="Riley R."/>
            <person name="Salamov A."/>
            <person name="Simmons B.A."/>
            <person name="Magnuson J.K."/>
            <person name="Henrissat B."/>
            <person name="Mortensen U.H."/>
            <person name="Larsen T.O."/>
            <person name="Devries R.P."/>
            <person name="Grigoriev I.V."/>
            <person name="Machida M."/>
            <person name="Baker S.E."/>
            <person name="Andersen M.R."/>
        </authorList>
    </citation>
    <scope>NUCLEOTIDE SEQUENCE [LARGE SCALE GENOMIC DNA]</scope>
    <source>
        <strain evidence="2 3">IBT 18842</strain>
    </source>
</reference>
<dbReference type="Proteomes" id="UP000325780">
    <property type="component" value="Unassembled WGS sequence"/>
</dbReference>
<evidence type="ECO:0000313" key="3">
    <source>
        <dbReference type="Proteomes" id="UP000325780"/>
    </source>
</evidence>
<organism evidence="2 3">
    <name type="scientific">Aspergillus avenaceus</name>
    <dbReference type="NCBI Taxonomy" id="36643"/>
    <lineage>
        <taxon>Eukaryota</taxon>
        <taxon>Fungi</taxon>
        <taxon>Dikarya</taxon>
        <taxon>Ascomycota</taxon>
        <taxon>Pezizomycotina</taxon>
        <taxon>Eurotiomycetes</taxon>
        <taxon>Eurotiomycetidae</taxon>
        <taxon>Eurotiales</taxon>
        <taxon>Aspergillaceae</taxon>
        <taxon>Aspergillus</taxon>
        <taxon>Aspergillus subgen. Circumdati</taxon>
    </lineage>
</organism>
<evidence type="ECO:0000313" key="2">
    <source>
        <dbReference type="EMBL" id="KAE8151470.1"/>
    </source>
</evidence>
<dbReference type="GO" id="GO:0006506">
    <property type="term" value="P:GPI anchor biosynthetic process"/>
    <property type="evidence" value="ECO:0007669"/>
    <property type="project" value="InterPro"/>
</dbReference>
<evidence type="ECO:0000256" key="1">
    <source>
        <dbReference type="SAM" id="Phobius"/>
    </source>
</evidence>
<accession>A0A5N6TYQ9</accession>
<dbReference type="AlphaFoldDB" id="A0A5N6TYQ9"/>
<dbReference type="PANTHER" id="PTHR31410">
    <property type="entry name" value="TRANSMEMBRANE PROTEIN 246"/>
    <property type="match status" value="1"/>
</dbReference>
<feature type="transmembrane region" description="Helical" evidence="1">
    <location>
        <begin position="294"/>
        <end position="313"/>
    </location>
</feature>
<proteinExistence type="predicted"/>
<dbReference type="EMBL" id="ML742070">
    <property type="protein sequence ID" value="KAE8151470.1"/>
    <property type="molecule type" value="Genomic_DNA"/>
</dbReference>
<dbReference type="CDD" id="cd22189">
    <property type="entry name" value="PGAP4-like_fungal"/>
    <property type="match status" value="1"/>
</dbReference>